<protein>
    <submittedName>
        <fullName evidence="1">Uncharacterized protein</fullName>
    </submittedName>
</protein>
<dbReference type="Proteomes" id="UP001218218">
    <property type="component" value="Unassembled WGS sequence"/>
</dbReference>
<proteinExistence type="predicted"/>
<gene>
    <name evidence="1" type="ORF">DFH08DRAFT_946754</name>
</gene>
<evidence type="ECO:0000313" key="2">
    <source>
        <dbReference type="Proteomes" id="UP001218218"/>
    </source>
</evidence>
<dbReference type="AlphaFoldDB" id="A0AAD7ATE5"/>
<organism evidence="1 2">
    <name type="scientific">Mycena albidolilacea</name>
    <dbReference type="NCBI Taxonomy" id="1033008"/>
    <lineage>
        <taxon>Eukaryota</taxon>
        <taxon>Fungi</taxon>
        <taxon>Dikarya</taxon>
        <taxon>Basidiomycota</taxon>
        <taxon>Agaricomycotina</taxon>
        <taxon>Agaricomycetes</taxon>
        <taxon>Agaricomycetidae</taxon>
        <taxon>Agaricales</taxon>
        <taxon>Marasmiineae</taxon>
        <taxon>Mycenaceae</taxon>
        <taxon>Mycena</taxon>
    </lineage>
</organism>
<keyword evidence="2" id="KW-1185">Reference proteome</keyword>
<sequence>MYCKLVLIEDDEDDGATPPGIILSSLRSLTLDGAGSVPRFLKSLFVPALHNLRIGESFLGSNTIDTLASFISESRCQLQELCIAYRTRMSEESYRKKFPLMKVSFEDNDPEFAYLFIGRKKTCPSKLCKSFASGDHFRAFRTDSGRWSESVETLNKTVE</sequence>
<name>A0AAD7ATE5_9AGAR</name>
<accession>A0AAD7ATE5</accession>
<comment type="caution">
    <text evidence="1">The sequence shown here is derived from an EMBL/GenBank/DDBJ whole genome shotgun (WGS) entry which is preliminary data.</text>
</comment>
<reference evidence="1" key="1">
    <citation type="submission" date="2023-03" db="EMBL/GenBank/DDBJ databases">
        <title>Massive genome expansion in bonnet fungi (Mycena s.s.) driven by repeated elements and novel gene families across ecological guilds.</title>
        <authorList>
            <consortium name="Lawrence Berkeley National Laboratory"/>
            <person name="Harder C.B."/>
            <person name="Miyauchi S."/>
            <person name="Viragh M."/>
            <person name="Kuo A."/>
            <person name="Thoen E."/>
            <person name="Andreopoulos B."/>
            <person name="Lu D."/>
            <person name="Skrede I."/>
            <person name="Drula E."/>
            <person name="Henrissat B."/>
            <person name="Morin E."/>
            <person name="Kohler A."/>
            <person name="Barry K."/>
            <person name="LaButti K."/>
            <person name="Morin E."/>
            <person name="Salamov A."/>
            <person name="Lipzen A."/>
            <person name="Mereny Z."/>
            <person name="Hegedus B."/>
            <person name="Baldrian P."/>
            <person name="Stursova M."/>
            <person name="Weitz H."/>
            <person name="Taylor A."/>
            <person name="Grigoriev I.V."/>
            <person name="Nagy L.G."/>
            <person name="Martin F."/>
            <person name="Kauserud H."/>
        </authorList>
    </citation>
    <scope>NUCLEOTIDE SEQUENCE</scope>
    <source>
        <strain evidence="1">CBHHK002</strain>
    </source>
</reference>
<evidence type="ECO:0000313" key="1">
    <source>
        <dbReference type="EMBL" id="KAJ7367776.1"/>
    </source>
</evidence>
<dbReference type="EMBL" id="JARIHO010000001">
    <property type="protein sequence ID" value="KAJ7367776.1"/>
    <property type="molecule type" value="Genomic_DNA"/>
</dbReference>